<name>A0ACC1KLQ1_9FUNG</name>
<protein>
    <submittedName>
        <fullName evidence="1">Uncharacterized protein</fullName>
    </submittedName>
</protein>
<keyword evidence="2" id="KW-1185">Reference proteome</keyword>
<reference evidence="1" key="1">
    <citation type="submission" date="2022-07" db="EMBL/GenBank/DDBJ databases">
        <title>Phylogenomic reconstructions and comparative analyses of Kickxellomycotina fungi.</title>
        <authorList>
            <person name="Reynolds N.K."/>
            <person name="Stajich J.E."/>
            <person name="Barry K."/>
            <person name="Grigoriev I.V."/>
            <person name="Crous P."/>
            <person name="Smith M.E."/>
        </authorList>
    </citation>
    <scope>NUCLEOTIDE SEQUENCE</scope>
    <source>
        <strain evidence="1">BCRC 34191</strain>
    </source>
</reference>
<comment type="caution">
    <text evidence="1">The sequence shown here is derived from an EMBL/GenBank/DDBJ whole genome shotgun (WGS) entry which is preliminary data.</text>
</comment>
<evidence type="ECO:0000313" key="2">
    <source>
        <dbReference type="Proteomes" id="UP001140066"/>
    </source>
</evidence>
<gene>
    <name evidence="1" type="ORF">GGI18_000795</name>
</gene>
<sequence length="259" mass="27421">MDDGDSAMDSVDSYESTYSTEDDEEVLTDLTYLNAELSAAIEAVSRPEFEDGPASGADAAQSAIDHSADIENGVEHDPTSSSSNMSGDGDSGVGVKSLDMPSMPPSMASPLLLCGTKRDILLLDPANSAAPVVSSIVRATSRGVLSVYAETSFDRISFLEWVPELAIAVAGSFSGTVAIISLHQASGMQQTAKCTMQVLARLPAEAANKQLYGVVVYRHTLDIEQSKAVTLLLTYIDGTILAYELRNSPDIAQACFDRI</sequence>
<evidence type="ECO:0000313" key="1">
    <source>
        <dbReference type="EMBL" id="KAJ2791913.1"/>
    </source>
</evidence>
<dbReference type="EMBL" id="JANBUK010000079">
    <property type="protein sequence ID" value="KAJ2791913.1"/>
    <property type="molecule type" value="Genomic_DNA"/>
</dbReference>
<organism evidence="1 2">
    <name type="scientific">Coemansia linderi</name>
    <dbReference type="NCBI Taxonomy" id="2663919"/>
    <lineage>
        <taxon>Eukaryota</taxon>
        <taxon>Fungi</taxon>
        <taxon>Fungi incertae sedis</taxon>
        <taxon>Zoopagomycota</taxon>
        <taxon>Kickxellomycotina</taxon>
        <taxon>Kickxellomycetes</taxon>
        <taxon>Kickxellales</taxon>
        <taxon>Kickxellaceae</taxon>
        <taxon>Coemansia</taxon>
    </lineage>
</organism>
<dbReference type="Proteomes" id="UP001140066">
    <property type="component" value="Unassembled WGS sequence"/>
</dbReference>
<accession>A0ACC1KLQ1</accession>
<proteinExistence type="predicted"/>